<dbReference type="EMBL" id="FOQO01000007">
    <property type="protein sequence ID" value="SFJ06023.1"/>
    <property type="molecule type" value="Genomic_DNA"/>
</dbReference>
<proteinExistence type="predicted"/>
<dbReference type="InterPro" id="IPR009057">
    <property type="entry name" value="Homeodomain-like_sf"/>
</dbReference>
<dbReference type="Pfam" id="PF12833">
    <property type="entry name" value="HTH_18"/>
    <property type="match status" value="1"/>
</dbReference>
<dbReference type="Pfam" id="PF20240">
    <property type="entry name" value="DUF6597"/>
    <property type="match status" value="1"/>
</dbReference>
<dbReference type="InterPro" id="IPR018060">
    <property type="entry name" value="HTH_AraC"/>
</dbReference>
<evidence type="ECO:0000256" key="2">
    <source>
        <dbReference type="ARBA" id="ARBA00023125"/>
    </source>
</evidence>
<dbReference type="SMART" id="SM00342">
    <property type="entry name" value="HTH_ARAC"/>
    <property type="match status" value="1"/>
</dbReference>
<keyword evidence="3" id="KW-0804">Transcription</keyword>
<protein>
    <submittedName>
        <fullName evidence="5">Transcriptional regulator, AraC family</fullName>
    </submittedName>
</protein>
<dbReference type="PROSITE" id="PS01124">
    <property type="entry name" value="HTH_ARAC_FAMILY_2"/>
    <property type="match status" value="1"/>
</dbReference>
<gene>
    <name evidence="5" type="ORF">SAMN05444682_107145</name>
</gene>
<keyword evidence="6" id="KW-1185">Reference proteome</keyword>
<dbReference type="Gene3D" id="1.10.10.60">
    <property type="entry name" value="Homeodomain-like"/>
    <property type="match status" value="1"/>
</dbReference>
<dbReference type="InterPro" id="IPR046532">
    <property type="entry name" value="DUF6597"/>
</dbReference>
<dbReference type="InterPro" id="IPR050204">
    <property type="entry name" value="AraC_XylS_family_regulators"/>
</dbReference>
<dbReference type="GO" id="GO:0043565">
    <property type="term" value="F:sequence-specific DNA binding"/>
    <property type="evidence" value="ECO:0007669"/>
    <property type="project" value="InterPro"/>
</dbReference>
<organism evidence="5 6">
    <name type="scientific">Parapedobacter indicus</name>
    <dbReference type="NCBI Taxonomy" id="1477437"/>
    <lineage>
        <taxon>Bacteria</taxon>
        <taxon>Pseudomonadati</taxon>
        <taxon>Bacteroidota</taxon>
        <taxon>Sphingobacteriia</taxon>
        <taxon>Sphingobacteriales</taxon>
        <taxon>Sphingobacteriaceae</taxon>
        <taxon>Parapedobacter</taxon>
    </lineage>
</organism>
<evidence type="ECO:0000256" key="3">
    <source>
        <dbReference type="ARBA" id="ARBA00023163"/>
    </source>
</evidence>
<evidence type="ECO:0000313" key="5">
    <source>
        <dbReference type="EMBL" id="SFJ06023.1"/>
    </source>
</evidence>
<dbReference type="SUPFAM" id="SSF46689">
    <property type="entry name" value="Homeodomain-like"/>
    <property type="match status" value="2"/>
</dbReference>
<sequence length="263" mass="30311">MYPMNLQLYPIVPKLRPYVKLICTMDCDNEADTHHIRVLPDTCVEVFINYTDTPVAIIGNELHKRSIVTFRMSRPMDVQMRKGSGCLAICFFPGMAYKFFRPPMHMLSDTTTALEDIWTDLAATIEDKLANVQNNNVRAAIAQQHLTTFLAAGQHDQQVANCLQQVELLEKPPTVKQLADSTGLSQRQLSRRFQHVVGLSPKEYLRVYRFIRSLRYLKNYPASSLTEIAYKSRYYDQAHFIRDYKDYAGHTPGEVVLSQRILY</sequence>
<dbReference type="PANTHER" id="PTHR46796:SF13">
    <property type="entry name" value="HTH-TYPE TRANSCRIPTIONAL ACTIVATOR RHAS"/>
    <property type="match status" value="1"/>
</dbReference>
<feature type="domain" description="HTH araC/xylS-type" evidence="4">
    <location>
        <begin position="169"/>
        <end position="258"/>
    </location>
</feature>
<evidence type="ECO:0000256" key="1">
    <source>
        <dbReference type="ARBA" id="ARBA00023015"/>
    </source>
</evidence>
<reference evidence="5 6" key="1">
    <citation type="submission" date="2016-10" db="EMBL/GenBank/DDBJ databases">
        <authorList>
            <person name="de Groot N.N."/>
        </authorList>
    </citation>
    <scope>NUCLEOTIDE SEQUENCE [LARGE SCALE GENOMIC DNA]</scope>
    <source>
        <strain evidence="5 6">RK1</strain>
    </source>
</reference>
<dbReference type="PANTHER" id="PTHR46796">
    <property type="entry name" value="HTH-TYPE TRANSCRIPTIONAL ACTIVATOR RHAS-RELATED"/>
    <property type="match status" value="1"/>
</dbReference>
<evidence type="ECO:0000313" key="6">
    <source>
        <dbReference type="Proteomes" id="UP000198670"/>
    </source>
</evidence>
<name>A0A1I3N9M9_9SPHI</name>
<dbReference type="Proteomes" id="UP000198670">
    <property type="component" value="Unassembled WGS sequence"/>
</dbReference>
<dbReference type="GO" id="GO:0003700">
    <property type="term" value="F:DNA-binding transcription factor activity"/>
    <property type="evidence" value="ECO:0007669"/>
    <property type="project" value="InterPro"/>
</dbReference>
<dbReference type="AlphaFoldDB" id="A0A1I3N9M9"/>
<dbReference type="STRING" id="1477437.SAMN05444682_107145"/>
<accession>A0A1I3N9M9</accession>
<keyword evidence="1" id="KW-0805">Transcription regulation</keyword>
<evidence type="ECO:0000259" key="4">
    <source>
        <dbReference type="PROSITE" id="PS01124"/>
    </source>
</evidence>
<keyword evidence="2" id="KW-0238">DNA-binding</keyword>